<name>A0AAN7V4L0_9PEZI</name>
<proteinExistence type="predicted"/>
<organism evidence="1 2">
    <name type="scientific">Xylaria bambusicola</name>
    <dbReference type="NCBI Taxonomy" id="326684"/>
    <lineage>
        <taxon>Eukaryota</taxon>
        <taxon>Fungi</taxon>
        <taxon>Dikarya</taxon>
        <taxon>Ascomycota</taxon>
        <taxon>Pezizomycotina</taxon>
        <taxon>Sordariomycetes</taxon>
        <taxon>Xylariomycetidae</taxon>
        <taxon>Xylariales</taxon>
        <taxon>Xylariaceae</taxon>
        <taxon>Xylaria</taxon>
    </lineage>
</organism>
<accession>A0AAN7V4L0</accession>
<gene>
    <name evidence="1" type="ORF">RRF57_012805</name>
</gene>
<comment type="caution">
    <text evidence="1">The sequence shown here is derived from an EMBL/GenBank/DDBJ whole genome shotgun (WGS) entry which is preliminary data.</text>
</comment>
<dbReference type="Proteomes" id="UP001305414">
    <property type="component" value="Unassembled WGS sequence"/>
</dbReference>
<dbReference type="EMBL" id="JAWHQM010000091">
    <property type="protein sequence ID" value="KAK5637094.1"/>
    <property type="molecule type" value="Genomic_DNA"/>
</dbReference>
<evidence type="ECO:0000313" key="1">
    <source>
        <dbReference type="EMBL" id="KAK5637094.1"/>
    </source>
</evidence>
<evidence type="ECO:0000313" key="2">
    <source>
        <dbReference type="Proteomes" id="UP001305414"/>
    </source>
</evidence>
<dbReference type="AlphaFoldDB" id="A0AAN7V4L0"/>
<protein>
    <submittedName>
        <fullName evidence="1">Uncharacterized protein</fullName>
    </submittedName>
</protein>
<keyword evidence="2" id="KW-1185">Reference proteome</keyword>
<sequence>MRLFIWNRFEEHLKVTKESVEESRKCNGISRPVDISPIDQVYNTGVKHVEDRECGLLRGILESYVSYAIRDTATRKVNSARKMYQFAARVCFHQGMWKYVGYFQFINDCIF</sequence>
<reference evidence="1 2" key="1">
    <citation type="submission" date="2023-10" db="EMBL/GenBank/DDBJ databases">
        <title>Draft genome sequence of Xylaria bambusicola isolate GMP-LS, the root and basal stem rot pathogen of sugarcane in Indonesia.</title>
        <authorList>
            <person name="Selvaraj P."/>
            <person name="Muralishankar V."/>
            <person name="Muruganantham S."/>
            <person name="Sp S."/>
            <person name="Haryani S."/>
            <person name="Lau K.J.X."/>
            <person name="Naqvi N.I."/>
        </authorList>
    </citation>
    <scope>NUCLEOTIDE SEQUENCE [LARGE SCALE GENOMIC DNA]</scope>
    <source>
        <strain evidence="1">GMP-LS</strain>
    </source>
</reference>